<proteinExistence type="inferred from homology"/>
<comment type="pathway">
    <text evidence="2 9">Amino-acid biosynthesis; L-tryptophan biosynthesis; L-tryptophan from chorismate: step 5/5.</text>
</comment>
<gene>
    <name evidence="9 11" type="primary">trpA</name>
    <name evidence="11" type="ORF">CCDG5_1531</name>
</gene>
<dbReference type="HAMAP" id="MF_00131">
    <property type="entry name" value="Trp_synth_alpha"/>
    <property type="match status" value="1"/>
</dbReference>
<comment type="function">
    <text evidence="1 9">The alpha subunit is responsible for the aldol cleavage of indoleglycerol phosphate to indole and glyceraldehyde 3-phosphate.</text>
</comment>
<dbReference type="FunFam" id="3.20.20.70:FF:000037">
    <property type="entry name" value="Tryptophan synthase alpha chain"/>
    <property type="match status" value="1"/>
</dbReference>
<dbReference type="STRING" id="29343.CCDG5_1531"/>
<accession>A0A078KLM4</accession>
<organism evidence="11 12">
    <name type="scientific">[Clostridium] cellulosi</name>
    <dbReference type="NCBI Taxonomy" id="29343"/>
    <lineage>
        <taxon>Bacteria</taxon>
        <taxon>Bacillati</taxon>
        <taxon>Bacillota</taxon>
        <taxon>Clostridia</taxon>
        <taxon>Eubacteriales</taxon>
        <taxon>Oscillospiraceae</taxon>
        <taxon>Oscillospiraceae incertae sedis</taxon>
    </lineage>
</organism>
<evidence type="ECO:0000256" key="9">
    <source>
        <dbReference type="HAMAP-Rule" id="MF_00131"/>
    </source>
</evidence>
<dbReference type="InterPro" id="IPR013785">
    <property type="entry name" value="Aldolase_TIM"/>
</dbReference>
<protein>
    <recommendedName>
        <fullName evidence="9">Tryptophan synthase alpha chain</fullName>
        <ecNumber evidence="9">4.2.1.20</ecNumber>
    </recommendedName>
</protein>
<evidence type="ECO:0000256" key="7">
    <source>
        <dbReference type="ARBA" id="ARBA00023239"/>
    </source>
</evidence>
<keyword evidence="6 9" id="KW-0057">Aromatic amino acid biosynthesis</keyword>
<dbReference type="UniPathway" id="UPA00035">
    <property type="reaction ID" value="UER00044"/>
</dbReference>
<dbReference type="SUPFAM" id="SSF51366">
    <property type="entry name" value="Ribulose-phoshate binding barrel"/>
    <property type="match status" value="1"/>
</dbReference>
<dbReference type="KEGG" id="ccel:CCDG5_1531"/>
<name>A0A078KLM4_9FIRM</name>
<comment type="subunit">
    <text evidence="3 9">Tetramer of two alpha and two beta chains.</text>
</comment>
<evidence type="ECO:0000313" key="12">
    <source>
        <dbReference type="Proteomes" id="UP000032431"/>
    </source>
</evidence>
<dbReference type="GO" id="GO:0004834">
    <property type="term" value="F:tryptophan synthase activity"/>
    <property type="evidence" value="ECO:0007669"/>
    <property type="project" value="UniProtKB-UniRule"/>
</dbReference>
<keyword evidence="7 9" id="KW-0456">Lyase</keyword>
<evidence type="ECO:0000256" key="8">
    <source>
        <dbReference type="ARBA" id="ARBA00049047"/>
    </source>
</evidence>
<dbReference type="GO" id="GO:0005829">
    <property type="term" value="C:cytosol"/>
    <property type="evidence" value="ECO:0007669"/>
    <property type="project" value="TreeGrafter"/>
</dbReference>
<dbReference type="OrthoDB" id="9804578at2"/>
<evidence type="ECO:0000256" key="4">
    <source>
        <dbReference type="ARBA" id="ARBA00022605"/>
    </source>
</evidence>
<keyword evidence="5 9" id="KW-0822">Tryptophan biosynthesis</keyword>
<evidence type="ECO:0000256" key="2">
    <source>
        <dbReference type="ARBA" id="ARBA00004733"/>
    </source>
</evidence>
<dbReference type="InterPro" id="IPR011060">
    <property type="entry name" value="RibuloseP-bd_barrel"/>
</dbReference>
<dbReference type="EC" id="4.2.1.20" evidence="9"/>
<dbReference type="Gene3D" id="3.20.20.70">
    <property type="entry name" value="Aldolase class I"/>
    <property type="match status" value="1"/>
</dbReference>
<feature type="active site" description="Proton acceptor" evidence="9">
    <location>
        <position position="50"/>
    </location>
</feature>
<dbReference type="Proteomes" id="UP000032431">
    <property type="component" value="Chromosome I"/>
</dbReference>
<dbReference type="PANTHER" id="PTHR43406">
    <property type="entry name" value="TRYPTOPHAN SYNTHASE, ALPHA CHAIN"/>
    <property type="match status" value="1"/>
</dbReference>
<reference evidence="12" key="1">
    <citation type="submission" date="2014-07" db="EMBL/GenBank/DDBJ databases">
        <authorList>
            <person name="Wibberg D."/>
        </authorList>
    </citation>
    <scope>NUCLEOTIDE SEQUENCE [LARGE SCALE GENOMIC DNA]</scope>
    <source>
        <strain evidence="12">DG5</strain>
    </source>
</reference>
<dbReference type="NCBIfam" id="TIGR00262">
    <property type="entry name" value="trpA"/>
    <property type="match status" value="1"/>
</dbReference>
<keyword evidence="4 9" id="KW-0028">Amino-acid biosynthesis</keyword>
<evidence type="ECO:0000313" key="11">
    <source>
        <dbReference type="EMBL" id="CDZ24641.1"/>
    </source>
</evidence>
<dbReference type="AlphaFoldDB" id="A0A078KLM4"/>
<comment type="similarity">
    <text evidence="9 10">Belongs to the TrpA family.</text>
</comment>
<dbReference type="InterPro" id="IPR018204">
    <property type="entry name" value="Trp_synthase_alpha_AS"/>
</dbReference>
<evidence type="ECO:0000256" key="3">
    <source>
        <dbReference type="ARBA" id="ARBA00011270"/>
    </source>
</evidence>
<dbReference type="EMBL" id="LM995447">
    <property type="protein sequence ID" value="CDZ24641.1"/>
    <property type="molecule type" value="Genomic_DNA"/>
</dbReference>
<evidence type="ECO:0000256" key="5">
    <source>
        <dbReference type="ARBA" id="ARBA00022822"/>
    </source>
</evidence>
<evidence type="ECO:0000256" key="10">
    <source>
        <dbReference type="RuleBase" id="RU003662"/>
    </source>
</evidence>
<evidence type="ECO:0000256" key="6">
    <source>
        <dbReference type="ARBA" id="ARBA00023141"/>
    </source>
</evidence>
<dbReference type="CDD" id="cd04724">
    <property type="entry name" value="Tryptophan_synthase_alpha"/>
    <property type="match status" value="1"/>
</dbReference>
<dbReference type="HOGENOM" id="CLU_016734_0_0_9"/>
<sequence>MTDRIAEAFERQKKQGKKALITFITAGDPDLETTERLVLAMEKSGANLIELGIPFSDPVAEGPVIQQADLRALKNGVCTDDVFDAVAKIREKTQIPLVFMVYVNCIFVYGKERFFKRCSESGVDGVIIPDLPYEEKGEVHGEAAKFGIKVISLVAPTSRERIEMIAKDAEGFLYCVSSEGVTGIRESFSTDFDSYFETINRYAKVPTALGFGISKPEAAKALQKYTDGIIIGSAIMKLVGEAANADSAVESVSEFVGNVRKAMDE</sequence>
<feature type="active site" description="Proton acceptor" evidence="9">
    <location>
        <position position="61"/>
    </location>
</feature>
<dbReference type="PATRIC" id="fig|29343.3.peg.1614"/>
<dbReference type="PROSITE" id="PS00167">
    <property type="entry name" value="TRP_SYNTHASE_ALPHA"/>
    <property type="match status" value="1"/>
</dbReference>
<dbReference type="PANTHER" id="PTHR43406:SF1">
    <property type="entry name" value="TRYPTOPHAN SYNTHASE ALPHA CHAIN, CHLOROPLASTIC"/>
    <property type="match status" value="1"/>
</dbReference>
<keyword evidence="12" id="KW-1185">Reference proteome</keyword>
<dbReference type="Pfam" id="PF00290">
    <property type="entry name" value="Trp_syntA"/>
    <property type="match status" value="1"/>
</dbReference>
<evidence type="ECO:0000256" key="1">
    <source>
        <dbReference type="ARBA" id="ARBA00003365"/>
    </source>
</evidence>
<dbReference type="InterPro" id="IPR002028">
    <property type="entry name" value="Trp_synthase_suA"/>
</dbReference>
<comment type="catalytic activity">
    <reaction evidence="8 9">
        <text>(1S,2R)-1-C-(indol-3-yl)glycerol 3-phosphate + L-serine = D-glyceraldehyde 3-phosphate + L-tryptophan + H2O</text>
        <dbReference type="Rhea" id="RHEA:10532"/>
        <dbReference type="ChEBI" id="CHEBI:15377"/>
        <dbReference type="ChEBI" id="CHEBI:33384"/>
        <dbReference type="ChEBI" id="CHEBI:57912"/>
        <dbReference type="ChEBI" id="CHEBI:58866"/>
        <dbReference type="ChEBI" id="CHEBI:59776"/>
        <dbReference type="EC" id="4.2.1.20"/>
    </reaction>
</comment>